<sequence>MSSNTNPPPHARPRILLTKQTLSVAPGQAQVPYPSPSLTSRSLPQTDLENPRSSIASQTSAYLSHRNSALSYVSRHPQSPAGRSPNMYTRRNDDASSQRSLSPSEPPYRTRRLPTPPSPQPRVPQATRIIHGVDAATGYQTSVRGQHLDPDESLTHRGLSLPAVKEQEASSDKKSNSAFASREMYDYQSRPMYTQTAQSYDPYQESLYHSHVASGAESALFQDGGRASSPAPAYVAAPPHPSTMPYASTSSPNNHYPYPSPHVSPQSAYPSPPQSHPRTTATPDIVVSTNHLPFSVPQQPTPLDSNRPESSTSRTISPQGHSTPRPTPSLALSTVSLNSDDSRTSPTAQKFVYPGGRSVAKPKVRTSSTGSRSLFGFRSKKKKEGTPVMSPPPAPPPELSHPEDFTHIERSAVSDTTSPRSTSSSLSPVNSEQGFKLLHRPNILGSESSTSSHARRASTPFVYPSSRSTARPHLKPKTSKSDVGPRSRTPSPEATPLPLNPHLRKISDPSGINFVEYEERSKIMGITVKKKKRLFPVPPSPDTLPRPFIVPPIPEGVESPSERQENFPLSPLSEQVTEADTSGVFVEDAAYVPKYLNTYPLSSYDKTLLTQDELTSALLRRLNGTGSPSFHDYGNDPPPADVLDLGCGQGHWVLHAARTWRGYDTRVVGYDLVDVTKSLLPEEYRYALPENVSFKKGNFLKDKLPFDDESFDLVRMANLSLCIPAEKWEIVLEEVYRVLKFAGRLELVDDHVFFPLAKALAPEDMSDPGPSYPQLDVEIPSSPFPSSFSRENNVSVVDLYGAQRDEEDNGEPSSSAIRRSRISMLSGLSSLRTDPPSTTPPPLGDSSHPWIQQASACQDLEAAFEDMLLFRFGINIHPSTFLLEMLRNTFNHSRKVATLHLTLAPSERSGTPSETEGADRDGKDGGNRGTRDGDRASSSHPVSSESNRGRLGGNFSRPSKTGEPSSSVQAPGLMLWPSTFIPMASQEIEVHALHNPRVLLSCRERLIEFLREESGGEVDSIQEVLWDYERFLSKRLSMPANVVALIPPVGASSHSEESLQSSAPSTLSSGTWDAVKEYQTDIREHLGWSDSPEPGEPPATPSTPRAEALPLPDQTVIPPVTRPTPRASVNTMAPPYSRTELVHVRTFHVFEATKLNNDMIAPDPNPMYI</sequence>
<gene>
    <name evidence="1" type="ORF">BDN72DRAFT_898751</name>
</gene>
<dbReference type="Proteomes" id="UP000308600">
    <property type="component" value="Unassembled WGS sequence"/>
</dbReference>
<dbReference type="EMBL" id="ML208369">
    <property type="protein sequence ID" value="TFK67723.1"/>
    <property type="molecule type" value="Genomic_DNA"/>
</dbReference>
<keyword evidence="2" id="KW-1185">Reference proteome</keyword>
<name>A0ACD3APS0_9AGAR</name>
<organism evidence="1 2">
    <name type="scientific">Pluteus cervinus</name>
    <dbReference type="NCBI Taxonomy" id="181527"/>
    <lineage>
        <taxon>Eukaryota</taxon>
        <taxon>Fungi</taxon>
        <taxon>Dikarya</taxon>
        <taxon>Basidiomycota</taxon>
        <taxon>Agaricomycotina</taxon>
        <taxon>Agaricomycetes</taxon>
        <taxon>Agaricomycetidae</taxon>
        <taxon>Agaricales</taxon>
        <taxon>Pluteineae</taxon>
        <taxon>Pluteaceae</taxon>
        <taxon>Pluteus</taxon>
    </lineage>
</organism>
<protein>
    <submittedName>
        <fullName evidence="1">Uncharacterized protein</fullName>
    </submittedName>
</protein>
<accession>A0ACD3APS0</accession>
<evidence type="ECO:0000313" key="1">
    <source>
        <dbReference type="EMBL" id="TFK67723.1"/>
    </source>
</evidence>
<reference evidence="1 2" key="1">
    <citation type="journal article" date="2019" name="Nat. Ecol. Evol.">
        <title>Megaphylogeny resolves global patterns of mushroom evolution.</title>
        <authorList>
            <person name="Varga T."/>
            <person name="Krizsan K."/>
            <person name="Foldi C."/>
            <person name="Dima B."/>
            <person name="Sanchez-Garcia M."/>
            <person name="Sanchez-Ramirez S."/>
            <person name="Szollosi G.J."/>
            <person name="Szarkandi J.G."/>
            <person name="Papp V."/>
            <person name="Albert L."/>
            <person name="Andreopoulos W."/>
            <person name="Angelini C."/>
            <person name="Antonin V."/>
            <person name="Barry K.W."/>
            <person name="Bougher N.L."/>
            <person name="Buchanan P."/>
            <person name="Buyck B."/>
            <person name="Bense V."/>
            <person name="Catcheside P."/>
            <person name="Chovatia M."/>
            <person name="Cooper J."/>
            <person name="Damon W."/>
            <person name="Desjardin D."/>
            <person name="Finy P."/>
            <person name="Geml J."/>
            <person name="Haridas S."/>
            <person name="Hughes K."/>
            <person name="Justo A."/>
            <person name="Karasinski D."/>
            <person name="Kautmanova I."/>
            <person name="Kiss B."/>
            <person name="Kocsube S."/>
            <person name="Kotiranta H."/>
            <person name="LaButti K.M."/>
            <person name="Lechner B.E."/>
            <person name="Liimatainen K."/>
            <person name="Lipzen A."/>
            <person name="Lukacs Z."/>
            <person name="Mihaltcheva S."/>
            <person name="Morgado L.N."/>
            <person name="Niskanen T."/>
            <person name="Noordeloos M.E."/>
            <person name="Ohm R.A."/>
            <person name="Ortiz-Santana B."/>
            <person name="Ovrebo C."/>
            <person name="Racz N."/>
            <person name="Riley R."/>
            <person name="Savchenko A."/>
            <person name="Shiryaev A."/>
            <person name="Soop K."/>
            <person name="Spirin V."/>
            <person name="Szebenyi C."/>
            <person name="Tomsovsky M."/>
            <person name="Tulloss R.E."/>
            <person name="Uehling J."/>
            <person name="Grigoriev I.V."/>
            <person name="Vagvolgyi C."/>
            <person name="Papp T."/>
            <person name="Martin F.M."/>
            <person name="Miettinen O."/>
            <person name="Hibbett D.S."/>
            <person name="Nagy L.G."/>
        </authorList>
    </citation>
    <scope>NUCLEOTIDE SEQUENCE [LARGE SCALE GENOMIC DNA]</scope>
    <source>
        <strain evidence="1 2">NL-1719</strain>
    </source>
</reference>
<evidence type="ECO:0000313" key="2">
    <source>
        <dbReference type="Proteomes" id="UP000308600"/>
    </source>
</evidence>
<proteinExistence type="predicted"/>